<dbReference type="GO" id="GO:0031490">
    <property type="term" value="F:chromatin DNA binding"/>
    <property type="evidence" value="ECO:0007669"/>
    <property type="project" value="EnsemblMetazoa"/>
</dbReference>
<evidence type="ECO:0000256" key="1">
    <source>
        <dbReference type="SAM" id="MobiDB-lite"/>
    </source>
</evidence>
<dbReference type="GO" id="GO:0005730">
    <property type="term" value="C:nucleolus"/>
    <property type="evidence" value="ECO:0007669"/>
    <property type="project" value="EnsemblMetazoa"/>
</dbReference>
<dbReference type="Gene3D" id="3.10.10.10">
    <property type="entry name" value="HIV Type 1 Reverse Transcriptase, subunit A, domain 1"/>
    <property type="match status" value="1"/>
</dbReference>
<dbReference type="STRING" id="7238.B4IMM5"/>
<dbReference type="GO" id="GO:0007094">
    <property type="term" value="P:mitotic spindle assembly checkpoint signaling"/>
    <property type="evidence" value="ECO:0007669"/>
    <property type="project" value="EnsemblMetazoa"/>
</dbReference>
<dbReference type="Proteomes" id="UP000001292">
    <property type="component" value="Unassembled WGS sequence"/>
</dbReference>
<name>B4IMM5_DROSE</name>
<dbReference type="GO" id="GO:0045840">
    <property type="term" value="P:positive regulation of mitotic nuclear division"/>
    <property type="evidence" value="ECO:0007669"/>
    <property type="project" value="EnsemblMetazoa"/>
</dbReference>
<dbReference type="GO" id="GO:0051781">
    <property type="term" value="P:positive regulation of cell division"/>
    <property type="evidence" value="ECO:0007669"/>
    <property type="project" value="EnsemblMetazoa"/>
</dbReference>
<dbReference type="EMBL" id="CH481073">
    <property type="protein sequence ID" value="EDW49580.1"/>
    <property type="molecule type" value="Genomic_DNA"/>
</dbReference>
<dbReference type="GO" id="GO:0090316">
    <property type="term" value="P:positive regulation of intracellular protein transport"/>
    <property type="evidence" value="ECO:0007669"/>
    <property type="project" value="EnsemblMetazoa"/>
</dbReference>
<dbReference type="GO" id="GO:0072686">
    <property type="term" value="C:mitotic spindle"/>
    <property type="evidence" value="ECO:0007669"/>
    <property type="project" value="EnsemblMetazoa"/>
</dbReference>
<keyword evidence="3" id="KW-1185">Reference proteome</keyword>
<dbReference type="GO" id="GO:0090267">
    <property type="term" value="P:positive regulation of mitotic cell cycle spindle assembly checkpoint"/>
    <property type="evidence" value="ECO:0007669"/>
    <property type="project" value="EnsemblMetazoa"/>
</dbReference>
<dbReference type="GO" id="GO:0048133">
    <property type="term" value="P:male germ-line stem cell asymmetric division"/>
    <property type="evidence" value="ECO:0007669"/>
    <property type="project" value="EnsemblMetazoa"/>
</dbReference>
<dbReference type="GO" id="GO:0009047">
    <property type="term" value="P:dosage compensation by hyperactivation of X chromosome"/>
    <property type="evidence" value="ECO:0007669"/>
    <property type="project" value="EnsemblMetazoa"/>
</dbReference>
<protein>
    <submittedName>
        <fullName evidence="2">GM11700</fullName>
    </submittedName>
</protein>
<dbReference type="GO" id="GO:0042405">
    <property type="term" value="C:nuclear inclusion body"/>
    <property type="evidence" value="ECO:0007669"/>
    <property type="project" value="EnsemblMetazoa"/>
</dbReference>
<dbReference type="GO" id="GO:0031965">
    <property type="term" value="C:nuclear membrane"/>
    <property type="evidence" value="ECO:0007669"/>
    <property type="project" value="EnsemblMetazoa"/>
</dbReference>
<dbReference type="GO" id="GO:1901673">
    <property type="term" value="P:regulation of mitotic spindle assembly"/>
    <property type="evidence" value="ECO:0007669"/>
    <property type="project" value="EnsemblMetazoa"/>
</dbReference>
<dbReference type="GO" id="GO:0090235">
    <property type="term" value="P:regulation of metaphase plate congression"/>
    <property type="evidence" value="ECO:0007669"/>
    <property type="project" value="EnsemblMetazoa"/>
</dbReference>
<feature type="region of interest" description="Disordered" evidence="1">
    <location>
        <begin position="83"/>
        <end position="111"/>
    </location>
</feature>
<dbReference type="GO" id="GO:0016363">
    <property type="term" value="C:nuclear matrix"/>
    <property type="evidence" value="ECO:0007669"/>
    <property type="project" value="EnsemblMetazoa"/>
</dbReference>
<dbReference type="GO" id="GO:0000022">
    <property type="term" value="P:mitotic spindle elongation"/>
    <property type="evidence" value="ECO:0007669"/>
    <property type="project" value="EnsemblMetazoa"/>
</dbReference>
<dbReference type="GO" id="GO:0070090">
    <property type="term" value="C:metaphase plate"/>
    <property type="evidence" value="ECO:0007669"/>
    <property type="project" value="EnsemblMetazoa"/>
</dbReference>
<proteinExistence type="predicted"/>
<dbReference type="GO" id="GO:1990047">
    <property type="term" value="C:spindle matrix"/>
    <property type="evidence" value="ECO:0007669"/>
    <property type="project" value="EnsemblMetazoa"/>
</dbReference>
<evidence type="ECO:0000313" key="2">
    <source>
        <dbReference type="EMBL" id="EDW49580.1"/>
    </source>
</evidence>
<dbReference type="GO" id="GO:0045944">
    <property type="term" value="P:positive regulation of transcription by RNA polymerase II"/>
    <property type="evidence" value="ECO:0007669"/>
    <property type="project" value="EnsemblMetazoa"/>
</dbReference>
<reference evidence="2 3" key="1">
    <citation type="journal article" date="2007" name="Nature">
        <title>Evolution of genes and genomes on the Drosophila phylogeny.</title>
        <authorList>
            <consortium name="Drosophila 12 Genomes Consortium"/>
            <person name="Clark A.G."/>
            <person name="Eisen M.B."/>
            <person name="Smith D.R."/>
            <person name="Bergman C.M."/>
            <person name="Oliver B."/>
            <person name="Markow T.A."/>
            <person name="Kaufman T.C."/>
            <person name="Kellis M."/>
            <person name="Gelbart W."/>
            <person name="Iyer V.N."/>
            <person name="Pollard D.A."/>
            <person name="Sackton T.B."/>
            <person name="Larracuente A.M."/>
            <person name="Singh N.D."/>
            <person name="Abad J.P."/>
            <person name="Abt D.N."/>
            <person name="Adryan B."/>
            <person name="Aguade M."/>
            <person name="Akashi H."/>
            <person name="Anderson W.W."/>
            <person name="Aquadro C.F."/>
            <person name="Ardell D.H."/>
            <person name="Arguello R."/>
            <person name="Artieri C.G."/>
            <person name="Barbash D.A."/>
            <person name="Barker D."/>
            <person name="Barsanti P."/>
            <person name="Batterham P."/>
            <person name="Batzoglou S."/>
            <person name="Begun D."/>
            <person name="Bhutkar A."/>
            <person name="Blanco E."/>
            <person name="Bosak S.A."/>
            <person name="Bradley R.K."/>
            <person name="Brand A.D."/>
            <person name="Brent M.R."/>
            <person name="Brooks A.N."/>
            <person name="Brown R.H."/>
            <person name="Butlin R.K."/>
            <person name="Caggese C."/>
            <person name="Calvi B.R."/>
            <person name="Bernardo de Carvalho A."/>
            <person name="Caspi A."/>
            <person name="Castrezana S."/>
            <person name="Celniker S.E."/>
            <person name="Chang J.L."/>
            <person name="Chapple C."/>
            <person name="Chatterji S."/>
            <person name="Chinwalla A."/>
            <person name="Civetta A."/>
            <person name="Clifton S.W."/>
            <person name="Comeron J.M."/>
            <person name="Costello J.C."/>
            <person name="Coyne J.A."/>
            <person name="Daub J."/>
            <person name="David R.G."/>
            <person name="Delcher A.L."/>
            <person name="Delehaunty K."/>
            <person name="Do C.B."/>
            <person name="Ebling H."/>
            <person name="Edwards K."/>
            <person name="Eickbush T."/>
            <person name="Evans J.D."/>
            <person name="Filipski A."/>
            <person name="Findeiss S."/>
            <person name="Freyhult E."/>
            <person name="Fulton L."/>
            <person name="Fulton R."/>
            <person name="Garcia A.C."/>
            <person name="Gardiner A."/>
            <person name="Garfield D.A."/>
            <person name="Garvin B.E."/>
            <person name="Gibson G."/>
            <person name="Gilbert D."/>
            <person name="Gnerre S."/>
            <person name="Godfrey J."/>
            <person name="Good R."/>
            <person name="Gotea V."/>
            <person name="Gravely B."/>
            <person name="Greenberg A.J."/>
            <person name="Griffiths-Jones S."/>
            <person name="Gross S."/>
            <person name="Guigo R."/>
            <person name="Gustafson E.A."/>
            <person name="Haerty W."/>
            <person name="Hahn M.W."/>
            <person name="Halligan D.L."/>
            <person name="Halpern A.L."/>
            <person name="Halter G.M."/>
            <person name="Han M.V."/>
            <person name="Heger A."/>
            <person name="Hillier L."/>
            <person name="Hinrichs A.S."/>
            <person name="Holmes I."/>
            <person name="Hoskins R.A."/>
            <person name="Hubisz M.J."/>
            <person name="Hultmark D."/>
            <person name="Huntley M.A."/>
            <person name="Jaffe D.B."/>
            <person name="Jagadeeshan S."/>
            <person name="Jeck W.R."/>
            <person name="Johnson J."/>
            <person name="Jones C.D."/>
            <person name="Jordan W.C."/>
            <person name="Karpen G.H."/>
            <person name="Kataoka E."/>
            <person name="Keightley P.D."/>
            <person name="Kheradpour P."/>
            <person name="Kirkness E.F."/>
            <person name="Koerich L.B."/>
            <person name="Kristiansen K."/>
            <person name="Kudrna D."/>
            <person name="Kulathinal R.J."/>
            <person name="Kumar S."/>
            <person name="Kwok R."/>
            <person name="Lander E."/>
            <person name="Langley C.H."/>
            <person name="Lapoint R."/>
            <person name="Lazzaro B.P."/>
            <person name="Lee S.J."/>
            <person name="Levesque L."/>
            <person name="Li R."/>
            <person name="Lin C.F."/>
            <person name="Lin M.F."/>
            <person name="Lindblad-Toh K."/>
            <person name="Llopart A."/>
            <person name="Long M."/>
            <person name="Low L."/>
            <person name="Lozovsky E."/>
            <person name="Lu J."/>
            <person name="Luo M."/>
            <person name="Machado C.A."/>
            <person name="Makalowski W."/>
            <person name="Marzo M."/>
            <person name="Matsuda M."/>
            <person name="Matzkin L."/>
            <person name="McAllister B."/>
            <person name="McBride C.S."/>
            <person name="McKernan B."/>
            <person name="McKernan K."/>
            <person name="Mendez-Lago M."/>
            <person name="Minx P."/>
            <person name="Mollenhauer M.U."/>
            <person name="Montooth K."/>
            <person name="Mount S.M."/>
            <person name="Mu X."/>
            <person name="Myers E."/>
            <person name="Negre B."/>
            <person name="Newfeld S."/>
            <person name="Nielsen R."/>
            <person name="Noor M.A."/>
            <person name="O'Grady P."/>
            <person name="Pachter L."/>
            <person name="Papaceit M."/>
            <person name="Parisi M.J."/>
            <person name="Parisi M."/>
            <person name="Parts L."/>
            <person name="Pedersen J.S."/>
            <person name="Pesole G."/>
            <person name="Phillippy A.M."/>
            <person name="Ponting C.P."/>
            <person name="Pop M."/>
            <person name="Porcelli D."/>
            <person name="Powell J.R."/>
            <person name="Prohaska S."/>
            <person name="Pruitt K."/>
            <person name="Puig M."/>
            <person name="Quesneville H."/>
            <person name="Ram K.R."/>
            <person name="Rand D."/>
            <person name="Rasmussen M.D."/>
            <person name="Reed L.K."/>
            <person name="Reenan R."/>
            <person name="Reily A."/>
            <person name="Remington K.A."/>
            <person name="Rieger T.T."/>
            <person name="Ritchie M.G."/>
            <person name="Robin C."/>
            <person name="Rogers Y.H."/>
            <person name="Rohde C."/>
            <person name="Rozas J."/>
            <person name="Rubenfield M.J."/>
            <person name="Ruiz A."/>
            <person name="Russo S."/>
            <person name="Salzberg S.L."/>
            <person name="Sanchez-Gracia A."/>
            <person name="Saranga D.J."/>
            <person name="Sato H."/>
            <person name="Schaeffer S.W."/>
            <person name="Schatz M.C."/>
            <person name="Schlenke T."/>
            <person name="Schwartz R."/>
            <person name="Segarra C."/>
            <person name="Singh R.S."/>
            <person name="Sirot L."/>
            <person name="Sirota M."/>
            <person name="Sisneros N.B."/>
            <person name="Smith C.D."/>
            <person name="Smith T.F."/>
            <person name="Spieth J."/>
            <person name="Stage D.E."/>
            <person name="Stark A."/>
            <person name="Stephan W."/>
            <person name="Strausberg R.L."/>
            <person name="Strempel S."/>
            <person name="Sturgill D."/>
            <person name="Sutton G."/>
            <person name="Sutton G.G."/>
            <person name="Tao W."/>
            <person name="Teichmann S."/>
            <person name="Tobari Y.N."/>
            <person name="Tomimura Y."/>
            <person name="Tsolas J.M."/>
            <person name="Valente V.L."/>
            <person name="Venter E."/>
            <person name="Venter J.C."/>
            <person name="Vicario S."/>
            <person name="Vieira F.G."/>
            <person name="Vilella A.J."/>
            <person name="Villasante A."/>
            <person name="Walenz B."/>
            <person name="Wang J."/>
            <person name="Wasserman M."/>
            <person name="Watts T."/>
            <person name="Wilson D."/>
            <person name="Wilson R.K."/>
            <person name="Wing R.A."/>
            <person name="Wolfner M.F."/>
            <person name="Wong A."/>
            <person name="Wong G.K."/>
            <person name="Wu C.I."/>
            <person name="Wu G."/>
            <person name="Yamamoto D."/>
            <person name="Yang H.P."/>
            <person name="Yang S.P."/>
            <person name="Yorke J.A."/>
            <person name="Yoshida K."/>
            <person name="Zdobnov E."/>
            <person name="Zhang P."/>
            <person name="Zhang Y."/>
            <person name="Zimin A.V."/>
            <person name="Baldwin J."/>
            <person name="Abdouelleil A."/>
            <person name="Abdulkadir J."/>
            <person name="Abebe A."/>
            <person name="Abera B."/>
            <person name="Abreu J."/>
            <person name="Acer S.C."/>
            <person name="Aftuck L."/>
            <person name="Alexander A."/>
            <person name="An P."/>
            <person name="Anderson E."/>
            <person name="Anderson S."/>
            <person name="Arachi H."/>
            <person name="Azer M."/>
            <person name="Bachantsang P."/>
            <person name="Barry A."/>
            <person name="Bayul T."/>
            <person name="Berlin A."/>
            <person name="Bessette D."/>
            <person name="Bloom T."/>
            <person name="Blye J."/>
            <person name="Boguslavskiy L."/>
            <person name="Bonnet C."/>
            <person name="Boukhgalter B."/>
            <person name="Bourzgui I."/>
            <person name="Brown A."/>
            <person name="Cahill P."/>
            <person name="Channer S."/>
            <person name="Cheshatsang Y."/>
            <person name="Chuda L."/>
            <person name="Citroen M."/>
            <person name="Collymore A."/>
            <person name="Cooke P."/>
            <person name="Costello M."/>
            <person name="D'Aco K."/>
            <person name="Daza R."/>
            <person name="De Haan G."/>
            <person name="DeGray S."/>
            <person name="DeMaso C."/>
            <person name="Dhargay N."/>
            <person name="Dooley K."/>
            <person name="Dooley E."/>
            <person name="Doricent M."/>
            <person name="Dorje P."/>
            <person name="Dorjee K."/>
            <person name="Dupes A."/>
            <person name="Elong R."/>
            <person name="Falk J."/>
            <person name="Farina A."/>
            <person name="Faro S."/>
            <person name="Ferguson D."/>
            <person name="Fisher S."/>
            <person name="Foley C.D."/>
            <person name="Franke A."/>
            <person name="Friedrich D."/>
            <person name="Gadbois L."/>
            <person name="Gearin G."/>
            <person name="Gearin C.R."/>
            <person name="Giannoukos G."/>
            <person name="Goode T."/>
            <person name="Graham J."/>
            <person name="Grandbois E."/>
            <person name="Grewal S."/>
            <person name="Gyaltsen K."/>
            <person name="Hafez N."/>
            <person name="Hagos B."/>
            <person name="Hall J."/>
            <person name="Henson C."/>
            <person name="Hollinger A."/>
            <person name="Honan T."/>
            <person name="Huard M.D."/>
            <person name="Hughes L."/>
            <person name="Hurhula B."/>
            <person name="Husby M.E."/>
            <person name="Kamat A."/>
            <person name="Kanga B."/>
            <person name="Kashin S."/>
            <person name="Khazanovich D."/>
            <person name="Kisner P."/>
            <person name="Lance K."/>
            <person name="Lara M."/>
            <person name="Lee W."/>
            <person name="Lennon N."/>
            <person name="Letendre F."/>
            <person name="LeVine R."/>
            <person name="Lipovsky A."/>
            <person name="Liu X."/>
            <person name="Liu J."/>
            <person name="Liu S."/>
            <person name="Lokyitsang T."/>
            <person name="Lokyitsang Y."/>
            <person name="Lubonja R."/>
            <person name="Lui A."/>
            <person name="MacDonald P."/>
            <person name="Magnisalis V."/>
            <person name="Maru K."/>
            <person name="Matthews C."/>
            <person name="McCusker W."/>
            <person name="McDonough S."/>
            <person name="Mehta T."/>
            <person name="Meldrim J."/>
            <person name="Meneus L."/>
            <person name="Mihai O."/>
            <person name="Mihalev A."/>
            <person name="Mihova T."/>
            <person name="Mittelman R."/>
            <person name="Mlenga V."/>
            <person name="Montmayeur A."/>
            <person name="Mulrain L."/>
            <person name="Navidi A."/>
            <person name="Naylor J."/>
            <person name="Negash T."/>
            <person name="Nguyen T."/>
            <person name="Nguyen N."/>
            <person name="Nicol R."/>
            <person name="Norbu C."/>
            <person name="Norbu N."/>
            <person name="Novod N."/>
            <person name="O'Neill B."/>
            <person name="Osman S."/>
            <person name="Markiewicz E."/>
            <person name="Oyono O.L."/>
            <person name="Patti C."/>
            <person name="Phunkhang P."/>
            <person name="Pierre F."/>
            <person name="Priest M."/>
            <person name="Raghuraman S."/>
            <person name="Rege F."/>
            <person name="Reyes R."/>
            <person name="Rise C."/>
            <person name="Rogov P."/>
            <person name="Ross K."/>
            <person name="Ryan E."/>
            <person name="Settipalli S."/>
            <person name="Shea T."/>
            <person name="Sherpa N."/>
            <person name="Shi L."/>
            <person name="Shih D."/>
            <person name="Sparrow T."/>
            <person name="Spaulding J."/>
            <person name="Stalker J."/>
            <person name="Stange-Thomann N."/>
            <person name="Stavropoulos S."/>
            <person name="Stone C."/>
            <person name="Strader C."/>
            <person name="Tesfaye S."/>
            <person name="Thomson T."/>
            <person name="Thoulutsang Y."/>
            <person name="Thoulutsang D."/>
            <person name="Topham K."/>
            <person name="Topping I."/>
            <person name="Tsamla T."/>
            <person name="Vassiliev H."/>
            <person name="Vo A."/>
            <person name="Wangchuk T."/>
            <person name="Wangdi T."/>
            <person name="Weiand M."/>
            <person name="Wilkinson J."/>
            <person name="Wilson A."/>
            <person name="Yadav S."/>
            <person name="Young G."/>
            <person name="Yu Q."/>
            <person name="Zembek L."/>
            <person name="Zhong D."/>
            <person name="Zimmer A."/>
            <person name="Zwirko Z."/>
            <person name="Jaffe D.B."/>
            <person name="Alvarez P."/>
            <person name="Brockman W."/>
            <person name="Butler J."/>
            <person name="Chin C."/>
            <person name="Gnerre S."/>
            <person name="Grabherr M."/>
            <person name="Kleber M."/>
            <person name="Mauceli E."/>
            <person name="MacCallum I."/>
        </authorList>
    </citation>
    <scope>NUCLEOTIDE SEQUENCE [LARGE SCALE GENOMIC DNA]</scope>
    <source>
        <strain evidence="3">Rob3c / Tucson 14021-0248.25</strain>
    </source>
</reference>
<dbReference type="GO" id="GO:0051225">
    <property type="term" value="P:spindle assembly"/>
    <property type="evidence" value="ECO:0007669"/>
    <property type="project" value="EnsemblMetazoa"/>
</dbReference>
<dbReference type="GO" id="GO:0005652">
    <property type="term" value="C:nuclear lamina"/>
    <property type="evidence" value="ECO:0007669"/>
    <property type="project" value="EnsemblMetazoa"/>
</dbReference>
<sequence length="169" mass="19161">YKPVIESIIEEYKPAENNAECPFRHQPSRHSAEESESIRKEVDVWLQDGIVRKSSSNSASRVVVVKKLQAQVKDALRDAEEAKAAKDEVQALSKEAERKLTEDLASSERARRAAETERYALTLRVAELTDRISSVEKELFQLQCSNKDMTSKIEEINVENTSLRTDAIK</sequence>
<feature type="non-terminal residue" evidence="2">
    <location>
        <position position="1"/>
    </location>
</feature>
<dbReference type="PhylomeDB" id="B4IMM5"/>
<dbReference type="GO" id="GO:0005643">
    <property type="term" value="C:nuclear pore"/>
    <property type="evidence" value="ECO:0007669"/>
    <property type="project" value="EnsemblMetazoa"/>
</dbReference>
<organism evidence="3">
    <name type="scientific">Drosophila sechellia</name>
    <name type="common">Fruit fly</name>
    <dbReference type="NCBI Taxonomy" id="7238"/>
    <lineage>
        <taxon>Eukaryota</taxon>
        <taxon>Metazoa</taxon>
        <taxon>Ecdysozoa</taxon>
        <taxon>Arthropoda</taxon>
        <taxon>Hexapoda</taxon>
        <taxon>Insecta</taxon>
        <taxon>Pterygota</taxon>
        <taxon>Neoptera</taxon>
        <taxon>Endopterygota</taxon>
        <taxon>Diptera</taxon>
        <taxon>Brachycera</taxon>
        <taxon>Muscomorpha</taxon>
        <taxon>Ephydroidea</taxon>
        <taxon>Drosophilidae</taxon>
        <taxon>Drosophila</taxon>
        <taxon>Sophophora</taxon>
    </lineage>
</organism>
<dbReference type="GO" id="GO:0051233">
    <property type="term" value="C:spindle midzone"/>
    <property type="evidence" value="ECO:0007669"/>
    <property type="project" value="EnsemblMetazoa"/>
</dbReference>
<accession>B4IMM5</accession>
<dbReference type="SMR" id="B4IMM5"/>
<dbReference type="GO" id="GO:0060250">
    <property type="term" value="P:germ-line stem-cell niche homeostasis"/>
    <property type="evidence" value="ECO:0007669"/>
    <property type="project" value="EnsemblMetazoa"/>
</dbReference>
<dbReference type="HOGENOM" id="CLU_1582551_0_0_1"/>
<gene>
    <name evidence="2" type="primary">Dsec\GM11700</name>
    <name evidence="2" type="ORF">Dsec_GM11700</name>
</gene>
<dbReference type="AlphaFoldDB" id="B4IMM5"/>
<dbReference type="GO" id="GO:0035035">
    <property type="term" value="F:histone acetyltransferase binding"/>
    <property type="evidence" value="ECO:0007669"/>
    <property type="project" value="EnsemblMetazoa"/>
</dbReference>
<dbReference type="GO" id="GO:0000791">
    <property type="term" value="C:euchromatin"/>
    <property type="evidence" value="ECO:0007669"/>
    <property type="project" value="EnsemblMetazoa"/>
</dbReference>
<dbReference type="GO" id="GO:0030496">
    <property type="term" value="C:midbody"/>
    <property type="evidence" value="ECO:0007669"/>
    <property type="project" value="EnsemblMetazoa"/>
</dbReference>
<dbReference type="GO" id="GO:0000122">
    <property type="term" value="P:negative regulation of transcription by RNA polymerase II"/>
    <property type="evidence" value="ECO:0007669"/>
    <property type="project" value="EnsemblMetazoa"/>
</dbReference>
<dbReference type="GO" id="GO:0009408">
    <property type="term" value="P:response to heat"/>
    <property type="evidence" value="ECO:0007669"/>
    <property type="project" value="EnsemblMetazoa"/>
</dbReference>
<evidence type="ECO:0000313" key="3">
    <source>
        <dbReference type="Proteomes" id="UP000001292"/>
    </source>
</evidence>